<protein>
    <submittedName>
        <fullName evidence="1">HmuY family protein</fullName>
    </submittedName>
</protein>
<dbReference type="Pfam" id="PF14064">
    <property type="entry name" value="HmuY"/>
    <property type="match status" value="1"/>
</dbReference>
<proteinExistence type="predicted"/>
<comment type="caution">
    <text evidence="1">The sequence shown here is derived from an EMBL/GenBank/DDBJ whole genome shotgun (WGS) entry which is preliminary data.</text>
</comment>
<organism evidence="1 2">
    <name type="scientific">Sphingobacterium hotanense</name>
    <dbReference type="NCBI Taxonomy" id="649196"/>
    <lineage>
        <taxon>Bacteria</taxon>
        <taxon>Pseudomonadati</taxon>
        <taxon>Bacteroidota</taxon>
        <taxon>Sphingobacteriia</taxon>
        <taxon>Sphingobacteriales</taxon>
        <taxon>Sphingobacteriaceae</taxon>
        <taxon>Sphingobacterium</taxon>
    </lineage>
</organism>
<reference evidence="1" key="1">
    <citation type="submission" date="2020-06" db="EMBL/GenBank/DDBJ databases">
        <authorList>
            <person name="Dong N."/>
        </authorList>
    </citation>
    <scope>NUCLEOTIDE SEQUENCE</scope>
    <source>
        <strain evidence="1">R1692</strain>
    </source>
</reference>
<dbReference type="CDD" id="cd12105">
    <property type="entry name" value="HmuY"/>
    <property type="match status" value="1"/>
</dbReference>
<evidence type="ECO:0000313" key="2">
    <source>
        <dbReference type="Proteomes" id="UP001170954"/>
    </source>
</evidence>
<accession>A0ABT7NMR4</accession>
<dbReference type="EMBL" id="JACAGK010000024">
    <property type="protein sequence ID" value="MDM1048534.1"/>
    <property type="molecule type" value="Genomic_DNA"/>
</dbReference>
<name>A0ABT7NMR4_9SPHI</name>
<sequence>MTKPYFKFSTGEVVKKPGDDNWDICFEHAQLKINGGTMGNPVRTGNAKAIIVHTAYQNIKDIPNLSDLKQDDGRTDFALGYRSGGKTWYYMDENNFYMPYPEKTMFIQTADQKGFVKLQILSFYRDMPKLKGESYESISTRAGFFTFRYQYIEKGQRFH</sequence>
<dbReference type="Proteomes" id="UP001170954">
    <property type="component" value="Unassembled WGS sequence"/>
</dbReference>
<reference evidence="1" key="2">
    <citation type="journal article" date="2022" name="Sci. Total Environ.">
        <title>Prevalence, transmission, and molecular epidemiology of tet(X)-positive bacteria among humans, animals, and environmental niches in China: An epidemiological, and genomic-based study.</title>
        <authorList>
            <person name="Dong N."/>
            <person name="Zeng Y."/>
            <person name="Cai C."/>
            <person name="Sun C."/>
            <person name="Lu J."/>
            <person name="Liu C."/>
            <person name="Zhou H."/>
            <person name="Sun Q."/>
            <person name="Shu L."/>
            <person name="Wang H."/>
            <person name="Wang Y."/>
            <person name="Wang S."/>
            <person name="Wu C."/>
            <person name="Chan E.W."/>
            <person name="Chen G."/>
            <person name="Shen Z."/>
            <person name="Chen S."/>
            <person name="Zhang R."/>
        </authorList>
    </citation>
    <scope>NUCLEOTIDE SEQUENCE</scope>
    <source>
        <strain evidence="1">R1692</strain>
    </source>
</reference>
<evidence type="ECO:0000313" key="1">
    <source>
        <dbReference type="EMBL" id="MDM1048534.1"/>
    </source>
</evidence>
<keyword evidence="2" id="KW-1185">Reference proteome</keyword>
<dbReference type="InterPro" id="IPR025921">
    <property type="entry name" value="HmuY"/>
</dbReference>
<gene>
    <name evidence="1" type="ORF">HX018_09820</name>
</gene>
<dbReference type="RefSeq" id="WP_286651310.1">
    <property type="nucleotide sequence ID" value="NZ_JACAGK010000024.1"/>
</dbReference>